<dbReference type="RefSeq" id="WP_015326159.1">
    <property type="nucleotide sequence ID" value="NC_019978.1"/>
</dbReference>
<protein>
    <submittedName>
        <fullName evidence="1">Uncharacterized protein</fullName>
    </submittedName>
</protein>
<dbReference type="Proteomes" id="UP000010880">
    <property type="component" value="Chromosome"/>
</dbReference>
<gene>
    <name evidence="1" type="ordered locus">Halha_0440</name>
</gene>
<evidence type="ECO:0000313" key="1">
    <source>
        <dbReference type="EMBL" id="AGB40433.1"/>
    </source>
</evidence>
<organism evidence="1 2">
    <name type="scientific">Halobacteroides halobius (strain ATCC 35273 / DSM 5150 / MD-1)</name>
    <dbReference type="NCBI Taxonomy" id="748449"/>
    <lineage>
        <taxon>Bacteria</taxon>
        <taxon>Bacillati</taxon>
        <taxon>Bacillota</taxon>
        <taxon>Clostridia</taxon>
        <taxon>Halanaerobiales</taxon>
        <taxon>Halobacteroidaceae</taxon>
        <taxon>Halobacteroides</taxon>
    </lineage>
</organism>
<reference evidence="2" key="1">
    <citation type="submission" date="2012-02" db="EMBL/GenBank/DDBJ databases">
        <title>The complete genome of Halobacteroides halobius DSM 5150.</title>
        <authorList>
            <person name="Lucas S."/>
            <person name="Copeland A."/>
            <person name="Lapidus A."/>
            <person name="Glavina del Rio T."/>
            <person name="Dalin E."/>
            <person name="Tice H."/>
            <person name="Bruce D."/>
            <person name="Goodwin L."/>
            <person name="Pitluck S."/>
            <person name="Peters L."/>
            <person name="Mikhailova N."/>
            <person name="Gu W."/>
            <person name="Kyrpides N."/>
            <person name="Mavromatis K."/>
            <person name="Ivanova N."/>
            <person name="Brettin T."/>
            <person name="Detter J.C."/>
            <person name="Han C."/>
            <person name="Larimer F."/>
            <person name="Land M."/>
            <person name="Hauser L."/>
            <person name="Markowitz V."/>
            <person name="Cheng J.-F."/>
            <person name="Hugenholtz P."/>
            <person name="Woyke T."/>
            <person name="Wu D."/>
            <person name="Tindall B."/>
            <person name="Pomrenke H."/>
            <person name="Brambilla E."/>
            <person name="Klenk H.-P."/>
            <person name="Eisen J.A."/>
        </authorList>
    </citation>
    <scope>NUCLEOTIDE SEQUENCE [LARGE SCALE GENOMIC DNA]</scope>
    <source>
        <strain evidence="2">ATCC 35273 / DSM 5150 / MD-1</strain>
    </source>
</reference>
<dbReference type="STRING" id="748449.Halha_0440"/>
<dbReference type="HOGENOM" id="CLU_1223319_0_0_9"/>
<name>L0K8I5_HALHC</name>
<proteinExistence type="predicted"/>
<evidence type="ECO:0000313" key="2">
    <source>
        <dbReference type="Proteomes" id="UP000010880"/>
    </source>
</evidence>
<keyword evidence="2" id="KW-1185">Reference proteome</keyword>
<dbReference type="eggNOG" id="COG2188">
    <property type="taxonomic scope" value="Bacteria"/>
</dbReference>
<dbReference type="AlphaFoldDB" id="L0K8I5"/>
<dbReference type="KEGG" id="hhl:Halha_0440"/>
<sequence length="234" mass="27233">MSRDISRRVDKFNPYDWTKKEKVVYLAKRDPFLKVEKIAQLAETSSHYVRTVLSEANLSLTRLRKEYAQGSDTEVDERNGLLLDILDIKQLNNLTVELETDEAILNNIDKYNKLKENNNYQLAKTRLFQLKDDVSLINSNLIVTKEAYDSLSKLKEKSNAHFSKIRCSSVLSQKKITRLLNIKENSPIIVIWKEIFINQKLCGVDMIYCDFSKFQLVLDPISYQGIKLEVKSDY</sequence>
<dbReference type="OrthoDB" id="2113064at2"/>
<accession>L0K8I5</accession>
<dbReference type="EMBL" id="CP003359">
    <property type="protein sequence ID" value="AGB40433.1"/>
    <property type="molecule type" value="Genomic_DNA"/>
</dbReference>